<dbReference type="OrthoDB" id="6482909at2759"/>
<protein>
    <recommendedName>
        <fullName evidence="1">BTB domain-containing protein</fullName>
    </recommendedName>
</protein>
<evidence type="ECO:0000313" key="2">
    <source>
        <dbReference type="EMBL" id="ELT99871.1"/>
    </source>
</evidence>
<evidence type="ECO:0000313" key="4">
    <source>
        <dbReference type="Proteomes" id="UP000014760"/>
    </source>
</evidence>
<dbReference type="InterPro" id="IPR011333">
    <property type="entry name" value="SKP1/BTB/POZ_sf"/>
</dbReference>
<dbReference type="AlphaFoldDB" id="R7U879"/>
<dbReference type="OMA" id="FRWVDIR"/>
<gene>
    <name evidence="2" type="ORF">CAPTEDRAFT_133847</name>
</gene>
<dbReference type="SMART" id="SM00225">
    <property type="entry name" value="BTB"/>
    <property type="match status" value="1"/>
</dbReference>
<dbReference type="EMBL" id="KB306459">
    <property type="protein sequence ID" value="ELT99871.1"/>
    <property type="molecule type" value="Genomic_DNA"/>
</dbReference>
<dbReference type="EMBL" id="AMQN01001906">
    <property type="status" value="NOT_ANNOTATED_CDS"/>
    <property type="molecule type" value="Genomic_DNA"/>
</dbReference>
<evidence type="ECO:0000259" key="1">
    <source>
        <dbReference type="PROSITE" id="PS50097"/>
    </source>
</evidence>
<organism evidence="2">
    <name type="scientific">Capitella teleta</name>
    <name type="common">Polychaete worm</name>
    <dbReference type="NCBI Taxonomy" id="283909"/>
    <lineage>
        <taxon>Eukaryota</taxon>
        <taxon>Metazoa</taxon>
        <taxon>Spiralia</taxon>
        <taxon>Lophotrochozoa</taxon>
        <taxon>Annelida</taxon>
        <taxon>Polychaeta</taxon>
        <taxon>Sedentaria</taxon>
        <taxon>Scolecida</taxon>
        <taxon>Capitellidae</taxon>
        <taxon>Capitella</taxon>
    </lineage>
</organism>
<feature type="domain" description="BTB" evidence="1">
    <location>
        <begin position="2"/>
        <end position="69"/>
    </location>
</feature>
<dbReference type="SUPFAM" id="SSF54695">
    <property type="entry name" value="POZ domain"/>
    <property type="match status" value="1"/>
</dbReference>
<sequence>MVDVCLLFGGTRVSCHKLILVGTCEYFKRIFFTNMSEKHSKEVNIKGISGNIGILVVDFLYSRNIEITVDNAQALLEAGEMLILDNLKQKVEQFLIGQLEAQNCISILNLGRLYELKTLVESTRQFLTD</sequence>
<dbReference type="HOGENOM" id="CLU_004253_11_1_1"/>
<evidence type="ECO:0000313" key="3">
    <source>
        <dbReference type="EnsemblMetazoa" id="CapteP133847"/>
    </source>
</evidence>
<dbReference type="Pfam" id="PF00651">
    <property type="entry name" value="BTB"/>
    <property type="match status" value="1"/>
</dbReference>
<feature type="non-terminal residue" evidence="2">
    <location>
        <position position="129"/>
    </location>
</feature>
<dbReference type="Proteomes" id="UP000014760">
    <property type="component" value="Unassembled WGS sequence"/>
</dbReference>
<name>R7U879_CAPTE</name>
<dbReference type="Gene3D" id="3.30.710.10">
    <property type="entry name" value="Potassium Channel Kv1.1, Chain A"/>
    <property type="match status" value="1"/>
</dbReference>
<accession>R7U879</accession>
<keyword evidence="4" id="KW-1185">Reference proteome</keyword>
<dbReference type="EnsemblMetazoa" id="CapteT133847">
    <property type="protein sequence ID" value="CapteP133847"/>
    <property type="gene ID" value="CapteG133847"/>
</dbReference>
<dbReference type="STRING" id="283909.R7U879"/>
<reference evidence="3" key="3">
    <citation type="submission" date="2015-06" db="UniProtKB">
        <authorList>
            <consortium name="EnsemblMetazoa"/>
        </authorList>
    </citation>
    <scope>IDENTIFICATION</scope>
</reference>
<reference evidence="4" key="1">
    <citation type="submission" date="2012-12" db="EMBL/GenBank/DDBJ databases">
        <authorList>
            <person name="Hellsten U."/>
            <person name="Grimwood J."/>
            <person name="Chapman J.A."/>
            <person name="Shapiro H."/>
            <person name="Aerts A."/>
            <person name="Otillar R.P."/>
            <person name="Terry A.Y."/>
            <person name="Boore J.L."/>
            <person name="Simakov O."/>
            <person name="Marletaz F."/>
            <person name="Cho S.-J."/>
            <person name="Edsinger-Gonzales E."/>
            <person name="Havlak P."/>
            <person name="Kuo D.-H."/>
            <person name="Larsson T."/>
            <person name="Lv J."/>
            <person name="Arendt D."/>
            <person name="Savage R."/>
            <person name="Osoegawa K."/>
            <person name="de Jong P."/>
            <person name="Lindberg D.R."/>
            <person name="Seaver E.C."/>
            <person name="Weisblat D.A."/>
            <person name="Putnam N.H."/>
            <person name="Grigoriev I.V."/>
            <person name="Rokhsar D.S."/>
        </authorList>
    </citation>
    <scope>NUCLEOTIDE SEQUENCE</scope>
    <source>
        <strain evidence="4">I ESC-2004</strain>
    </source>
</reference>
<reference evidence="2 4" key="2">
    <citation type="journal article" date="2013" name="Nature">
        <title>Insights into bilaterian evolution from three spiralian genomes.</title>
        <authorList>
            <person name="Simakov O."/>
            <person name="Marletaz F."/>
            <person name="Cho S.J."/>
            <person name="Edsinger-Gonzales E."/>
            <person name="Havlak P."/>
            <person name="Hellsten U."/>
            <person name="Kuo D.H."/>
            <person name="Larsson T."/>
            <person name="Lv J."/>
            <person name="Arendt D."/>
            <person name="Savage R."/>
            <person name="Osoegawa K."/>
            <person name="de Jong P."/>
            <person name="Grimwood J."/>
            <person name="Chapman J.A."/>
            <person name="Shapiro H."/>
            <person name="Aerts A."/>
            <person name="Otillar R.P."/>
            <person name="Terry A.Y."/>
            <person name="Boore J.L."/>
            <person name="Grigoriev I.V."/>
            <person name="Lindberg D.R."/>
            <person name="Seaver E.C."/>
            <person name="Weisblat D.A."/>
            <person name="Putnam N.H."/>
            <person name="Rokhsar D.S."/>
        </authorList>
    </citation>
    <scope>NUCLEOTIDE SEQUENCE</scope>
    <source>
        <strain evidence="2 4">I ESC-2004</strain>
    </source>
</reference>
<dbReference type="InterPro" id="IPR000210">
    <property type="entry name" value="BTB/POZ_dom"/>
</dbReference>
<dbReference type="PANTHER" id="PTHR45632">
    <property type="entry name" value="LD33804P"/>
    <property type="match status" value="1"/>
</dbReference>
<dbReference type="PROSITE" id="PS50097">
    <property type="entry name" value="BTB"/>
    <property type="match status" value="1"/>
</dbReference>
<proteinExistence type="predicted"/>